<keyword evidence="8" id="KW-1003">Cell membrane</keyword>
<evidence type="ECO:0000313" key="9">
    <source>
        <dbReference type="EMBL" id="TYO97206.1"/>
    </source>
</evidence>
<dbReference type="PANTHER" id="PTHR43448:SF2">
    <property type="entry name" value="PROTOHEME IX FARNESYLTRANSFERASE, MITOCHONDRIAL"/>
    <property type="match status" value="1"/>
</dbReference>
<comment type="subcellular location">
    <subcellularLocation>
        <location evidence="8">Cell membrane</location>
        <topology evidence="8">Multi-pass membrane protein</topology>
    </subcellularLocation>
    <subcellularLocation>
        <location evidence="1">Membrane</location>
        <topology evidence="1">Multi-pass membrane protein</topology>
    </subcellularLocation>
</comment>
<evidence type="ECO:0000256" key="8">
    <source>
        <dbReference type="HAMAP-Rule" id="MF_00154"/>
    </source>
</evidence>
<keyword evidence="5 8" id="KW-0350">Heme biosynthesis</keyword>
<feature type="transmembrane region" description="Helical" evidence="8">
    <location>
        <begin position="179"/>
        <end position="203"/>
    </location>
</feature>
<name>A0A5S4ZW85_9FIRM</name>
<comment type="similarity">
    <text evidence="8">Belongs to the UbiA prenyltransferase family. Protoheme IX farnesyltransferase subfamily.</text>
</comment>
<feature type="transmembrane region" description="Helical" evidence="8">
    <location>
        <begin position="285"/>
        <end position="304"/>
    </location>
</feature>
<comment type="catalytic activity">
    <reaction evidence="7 8">
        <text>heme b + (2E,6E)-farnesyl diphosphate + H2O = Fe(II)-heme o + diphosphate</text>
        <dbReference type="Rhea" id="RHEA:28070"/>
        <dbReference type="ChEBI" id="CHEBI:15377"/>
        <dbReference type="ChEBI" id="CHEBI:33019"/>
        <dbReference type="ChEBI" id="CHEBI:60344"/>
        <dbReference type="ChEBI" id="CHEBI:60530"/>
        <dbReference type="ChEBI" id="CHEBI:175763"/>
        <dbReference type="EC" id="2.5.1.141"/>
    </reaction>
</comment>
<feature type="transmembrane region" description="Helical" evidence="8">
    <location>
        <begin position="251"/>
        <end position="273"/>
    </location>
</feature>
<reference evidence="9 10" key="1">
    <citation type="submission" date="2019-07" db="EMBL/GenBank/DDBJ databases">
        <title>Genomic Encyclopedia of Type Strains, Phase I: the one thousand microbial genomes (KMG-I) project.</title>
        <authorList>
            <person name="Kyrpides N."/>
        </authorList>
    </citation>
    <scope>NUCLEOTIDE SEQUENCE [LARGE SCALE GENOMIC DNA]</scope>
    <source>
        <strain evidence="9 10">DSM 6562</strain>
    </source>
</reference>
<dbReference type="EMBL" id="VNHM01000002">
    <property type="protein sequence ID" value="TYO97206.1"/>
    <property type="molecule type" value="Genomic_DNA"/>
</dbReference>
<dbReference type="EC" id="2.5.1.141" evidence="8"/>
<gene>
    <name evidence="8" type="primary">ctaB</name>
    <name evidence="9" type="ORF">LX24_00389</name>
</gene>
<dbReference type="GO" id="GO:0048034">
    <property type="term" value="P:heme O biosynthetic process"/>
    <property type="evidence" value="ECO:0007669"/>
    <property type="project" value="UniProtKB-UniRule"/>
</dbReference>
<evidence type="ECO:0000256" key="7">
    <source>
        <dbReference type="ARBA" id="ARBA00047690"/>
    </source>
</evidence>
<dbReference type="InterPro" id="IPR000537">
    <property type="entry name" value="UbiA_prenyltransferase"/>
</dbReference>
<dbReference type="NCBIfam" id="NF003349">
    <property type="entry name" value="PRK04375.1-2"/>
    <property type="match status" value="1"/>
</dbReference>
<feature type="transmembrane region" description="Helical" evidence="8">
    <location>
        <begin position="224"/>
        <end position="245"/>
    </location>
</feature>
<dbReference type="GO" id="GO:0008495">
    <property type="term" value="F:protoheme IX farnesyltransferase activity"/>
    <property type="evidence" value="ECO:0007669"/>
    <property type="project" value="UniProtKB-UniRule"/>
</dbReference>
<feature type="transmembrane region" description="Helical" evidence="8">
    <location>
        <begin position="126"/>
        <end position="146"/>
    </location>
</feature>
<feature type="transmembrane region" description="Helical" evidence="8">
    <location>
        <begin position="153"/>
        <end position="173"/>
    </location>
</feature>
<evidence type="ECO:0000256" key="3">
    <source>
        <dbReference type="ARBA" id="ARBA00022692"/>
    </source>
</evidence>
<evidence type="ECO:0000256" key="5">
    <source>
        <dbReference type="ARBA" id="ARBA00023133"/>
    </source>
</evidence>
<dbReference type="CDD" id="cd13957">
    <property type="entry name" value="PT_UbiA_Cox10"/>
    <property type="match status" value="1"/>
</dbReference>
<evidence type="ECO:0000256" key="4">
    <source>
        <dbReference type="ARBA" id="ARBA00022989"/>
    </source>
</evidence>
<comment type="subunit">
    <text evidence="8">Interacts with CtaA.</text>
</comment>
<sequence length="306" mass="33949">MYGNPVGVKTGSQVKNWLYTAKNYIEVTKPRSVFLLVFTALVGMFLAAAEYTMSMPVLLKSLVAITLACSGVNAVSCYVDRDIDAIMERTRQRPIPSGRIAPPEKALVWGLAQFLVASVIALSLNFASFVCIFLGMLGYVGIYSLWFKRKSAWNIILGGFSGGLPALFGWTSVSGKVELLPVLISLLVVLWIPNHIWNLAIFYKDDYRKVGVPMLPVVCNTKRTLLYILFTVIAMFALSIGIYFAGTMGTFYLVSAIVCGFVIAAGNIYLFFAPEQKKAWFLYKLSSPYLFLIFLAMIIDHHIILA</sequence>
<dbReference type="AlphaFoldDB" id="A0A5S4ZW85"/>
<keyword evidence="6 8" id="KW-0472">Membrane</keyword>
<comment type="function">
    <text evidence="8">Converts heme B (protoheme IX) to heme O by substitution of the vinyl group on carbon 2 of heme B porphyrin ring with a hydroxyethyl farnesyl side group.</text>
</comment>
<evidence type="ECO:0000313" key="10">
    <source>
        <dbReference type="Proteomes" id="UP000323166"/>
    </source>
</evidence>
<organism evidence="9 10">
    <name type="scientific">Desulfallas thermosapovorans DSM 6562</name>
    <dbReference type="NCBI Taxonomy" id="1121431"/>
    <lineage>
        <taxon>Bacteria</taxon>
        <taxon>Bacillati</taxon>
        <taxon>Bacillota</taxon>
        <taxon>Clostridia</taxon>
        <taxon>Eubacteriales</taxon>
        <taxon>Desulfallaceae</taxon>
        <taxon>Desulfallas</taxon>
    </lineage>
</organism>
<dbReference type="Pfam" id="PF01040">
    <property type="entry name" value="UbiA"/>
    <property type="match status" value="1"/>
</dbReference>
<dbReference type="UniPathway" id="UPA00834">
    <property type="reaction ID" value="UER00712"/>
</dbReference>
<dbReference type="PANTHER" id="PTHR43448">
    <property type="entry name" value="PROTOHEME IX FARNESYLTRANSFERASE, MITOCHONDRIAL"/>
    <property type="match status" value="1"/>
</dbReference>
<evidence type="ECO:0000256" key="6">
    <source>
        <dbReference type="ARBA" id="ARBA00023136"/>
    </source>
</evidence>
<evidence type="ECO:0000256" key="2">
    <source>
        <dbReference type="ARBA" id="ARBA00022679"/>
    </source>
</evidence>
<dbReference type="Gene3D" id="1.10.357.140">
    <property type="entry name" value="UbiA prenyltransferase"/>
    <property type="match status" value="1"/>
</dbReference>
<feature type="transmembrane region" description="Helical" evidence="8">
    <location>
        <begin position="32"/>
        <end position="51"/>
    </location>
</feature>
<dbReference type="HAMAP" id="MF_00154">
    <property type="entry name" value="CyoE_CtaB"/>
    <property type="match status" value="1"/>
</dbReference>
<dbReference type="InterPro" id="IPR044878">
    <property type="entry name" value="UbiA_sf"/>
</dbReference>
<proteinExistence type="inferred from homology"/>
<keyword evidence="10" id="KW-1185">Reference proteome</keyword>
<comment type="miscellaneous">
    <text evidence="8">Carbon 2 of the heme B porphyrin ring is defined according to the Fischer nomenclature.</text>
</comment>
<keyword evidence="3 8" id="KW-0812">Transmembrane</keyword>
<comment type="pathway">
    <text evidence="8">Porphyrin-containing compound metabolism; heme O biosynthesis; heme O from protoheme: step 1/1.</text>
</comment>
<dbReference type="RefSeq" id="WP_166510465.1">
    <property type="nucleotide sequence ID" value="NZ_VNHM01000002.1"/>
</dbReference>
<comment type="caution">
    <text evidence="9">The sequence shown here is derived from an EMBL/GenBank/DDBJ whole genome shotgun (WGS) entry which is preliminary data.</text>
</comment>
<evidence type="ECO:0000256" key="1">
    <source>
        <dbReference type="ARBA" id="ARBA00004141"/>
    </source>
</evidence>
<dbReference type="NCBIfam" id="TIGR01473">
    <property type="entry name" value="cyoE_ctaB"/>
    <property type="match status" value="1"/>
</dbReference>
<protein>
    <recommendedName>
        <fullName evidence="8">Protoheme IX farnesyltransferase</fullName>
        <ecNumber evidence="8">2.5.1.141</ecNumber>
    </recommendedName>
    <alternativeName>
        <fullName evidence="8">Heme B farnesyltransferase</fullName>
    </alternativeName>
    <alternativeName>
        <fullName evidence="8">Heme O synthase</fullName>
    </alternativeName>
</protein>
<accession>A0A5S4ZW85</accession>
<keyword evidence="4 8" id="KW-1133">Transmembrane helix</keyword>
<dbReference type="InterPro" id="IPR006369">
    <property type="entry name" value="Protohaem_IX_farnesylTrfase"/>
</dbReference>
<dbReference type="Proteomes" id="UP000323166">
    <property type="component" value="Unassembled WGS sequence"/>
</dbReference>
<dbReference type="GO" id="GO:0005886">
    <property type="term" value="C:plasma membrane"/>
    <property type="evidence" value="ECO:0007669"/>
    <property type="project" value="UniProtKB-SubCell"/>
</dbReference>
<keyword evidence="2 8" id="KW-0808">Transferase</keyword>